<evidence type="ECO:0000259" key="8">
    <source>
        <dbReference type="PROSITE" id="PS50850"/>
    </source>
</evidence>
<accession>A0A017S4S8</accession>
<dbReference type="InterPro" id="IPR020846">
    <property type="entry name" value="MFS_dom"/>
</dbReference>
<gene>
    <name evidence="9" type="ORF">EURHEDRAFT_533456</name>
</gene>
<feature type="transmembrane region" description="Helical" evidence="7">
    <location>
        <begin position="300"/>
        <end position="320"/>
    </location>
</feature>
<evidence type="ECO:0000256" key="2">
    <source>
        <dbReference type="ARBA" id="ARBA00022448"/>
    </source>
</evidence>
<feature type="transmembrane region" description="Helical" evidence="7">
    <location>
        <begin position="157"/>
        <end position="178"/>
    </location>
</feature>
<feature type="transmembrane region" description="Helical" evidence="7">
    <location>
        <begin position="418"/>
        <end position="442"/>
    </location>
</feature>
<dbReference type="HOGENOM" id="CLU_001265_0_1_1"/>
<evidence type="ECO:0000256" key="1">
    <source>
        <dbReference type="ARBA" id="ARBA00004141"/>
    </source>
</evidence>
<dbReference type="GO" id="GO:0016020">
    <property type="term" value="C:membrane"/>
    <property type="evidence" value="ECO:0007669"/>
    <property type="project" value="UniProtKB-SubCell"/>
</dbReference>
<dbReference type="OrthoDB" id="2985014at2759"/>
<dbReference type="EMBL" id="KK088441">
    <property type="protein sequence ID" value="EYE91856.1"/>
    <property type="molecule type" value="Genomic_DNA"/>
</dbReference>
<protein>
    <submittedName>
        <fullName evidence="9">MFS general substrate transporter</fullName>
    </submittedName>
</protein>
<dbReference type="RefSeq" id="XP_040635546.1">
    <property type="nucleotide sequence ID" value="XM_040787250.1"/>
</dbReference>
<evidence type="ECO:0000256" key="4">
    <source>
        <dbReference type="ARBA" id="ARBA00022989"/>
    </source>
</evidence>
<keyword evidence="3 7" id="KW-0812">Transmembrane</keyword>
<dbReference type="Proteomes" id="UP000019804">
    <property type="component" value="Unassembled WGS sequence"/>
</dbReference>
<dbReference type="AlphaFoldDB" id="A0A017S4S8"/>
<evidence type="ECO:0000313" key="10">
    <source>
        <dbReference type="Proteomes" id="UP000019804"/>
    </source>
</evidence>
<dbReference type="PROSITE" id="PS50850">
    <property type="entry name" value="MFS"/>
    <property type="match status" value="1"/>
</dbReference>
<reference evidence="10" key="1">
    <citation type="journal article" date="2014" name="Nat. Commun.">
        <title>Genomic adaptations of the halophilic Dead Sea filamentous fungus Eurotium rubrum.</title>
        <authorList>
            <person name="Kis-Papo T."/>
            <person name="Weig A.R."/>
            <person name="Riley R."/>
            <person name="Persoh D."/>
            <person name="Salamov A."/>
            <person name="Sun H."/>
            <person name="Lipzen A."/>
            <person name="Wasser S.P."/>
            <person name="Rambold G."/>
            <person name="Grigoriev I.V."/>
            <person name="Nevo E."/>
        </authorList>
    </citation>
    <scope>NUCLEOTIDE SEQUENCE [LARGE SCALE GENOMIC DNA]</scope>
    <source>
        <strain evidence="10">CBS 135680</strain>
    </source>
</reference>
<feature type="domain" description="Major facilitator superfamily (MFS) profile" evidence="8">
    <location>
        <begin position="29"/>
        <end position="459"/>
    </location>
</feature>
<feature type="region of interest" description="Disordered" evidence="6">
    <location>
        <begin position="218"/>
        <end position="244"/>
    </location>
</feature>
<evidence type="ECO:0000256" key="5">
    <source>
        <dbReference type="ARBA" id="ARBA00023136"/>
    </source>
</evidence>
<feature type="transmembrane region" description="Helical" evidence="7">
    <location>
        <begin position="95"/>
        <end position="114"/>
    </location>
</feature>
<keyword evidence="2" id="KW-0813">Transport</keyword>
<name>A0A017S4S8_ASPRC</name>
<keyword evidence="4 7" id="KW-1133">Transmembrane helix</keyword>
<dbReference type="Pfam" id="PF07690">
    <property type="entry name" value="MFS_1"/>
    <property type="match status" value="1"/>
</dbReference>
<evidence type="ECO:0000256" key="6">
    <source>
        <dbReference type="SAM" id="MobiDB-lite"/>
    </source>
</evidence>
<dbReference type="GeneID" id="63702374"/>
<dbReference type="PANTHER" id="PTHR43791">
    <property type="entry name" value="PERMEASE-RELATED"/>
    <property type="match status" value="1"/>
</dbReference>
<feature type="transmembrane region" description="Helical" evidence="7">
    <location>
        <begin position="190"/>
        <end position="210"/>
    </location>
</feature>
<evidence type="ECO:0000256" key="7">
    <source>
        <dbReference type="SAM" id="Phobius"/>
    </source>
</evidence>
<organism evidence="9 10">
    <name type="scientific">Aspergillus ruber (strain CBS 135680)</name>
    <dbReference type="NCBI Taxonomy" id="1388766"/>
    <lineage>
        <taxon>Eukaryota</taxon>
        <taxon>Fungi</taxon>
        <taxon>Dikarya</taxon>
        <taxon>Ascomycota</taxon>
        <taxon>Pezizomycotina</taxon>
        <taxon>Eurotiomycetes</taxon>
        <taxon>Eurotiomycetidae</taxon>
        <taxon>Eurotiales</taxon>
        <taxon>Aspergillaceae</taxon>
        <taxon>Aspergillus</taxon>
        <taxon>Aspergillus subgen. Aspergillus</taxon>
    </lineage>
</organism>
<dbReference type="GO" id="GO:0022857">
    <property type="term" value="F:transmembrane transporter activity"/>
    <property type="evidence" value="ECO:0007669"/>
    <property type="project" value="InterPro"/>
</dbReference>
<dbReference type="InterPro" id="IPR011701">
    <property type="entry name" value="MFS"/>
</dbReference>
<dbReference type="PANTHER" id="PTHR43791:SF32">
    <property type="entry name" value="MAJOR FACILITATOR SUPERFAMILY (MFS) PROFILE DOMAIN-CONTAINING PROTEIN"/>
    <property type="match status" value="1"/>
</dbReference>
<evidence type="ECO:0000256" key="3">
    <source>
        <dbReference type="ARBA" id="ARBA00022692"/>
    </source>
</evidence>
<dbReference type="InterPro" id="IPR036259">
    <property type="entry name" value="MFS_trans_sf"/>
</dbReference>
<feature type="compositionally biased region" description="Polar residues" evidence="6">
    <location>
        <begin position="235"/>
        <end position="244"/>
    </location>
</feature>
<comment type="subcellular location">
    <subcellularLocation>
        <location evidence="1">Membrane</location>
        <topology evidence="1">Multi-pass membrane protein</topology>
    </subcellularLocation>
</comment>
<dbReference type="Gene3D" id="1.20.1250.20">
    <property type="entry name" value="MFS general substrate transporter like domains"/>
    <property type="match status" value="2"/>
</dbReference>
<keyword evidence="5 7" id="KW-0472">Membrane</keyword>
<proteinExistence type="predicted"/>
<keyword evidence="10" id="KW-1185">Reference proteome</keyword>
<sequence length="459" mass="50976">MLHIPCISNPKTMGPDNHRQIRRIADFQVLPLLLIGFATYQLDRTNISSVLTGGFAAAINVDQSTINLGNQLMFLGVIVLEIPSNMILHSIGPRWWIGGQVLIFGIMAALQIFVQNRAGFLVTRTFLGLAEAGYIPGAMYTLSCWYTREELTKRIAIFFFGMFGGTAVSPLLGAALLTLDGKGGLSGWQWIFLVEGIWSILVGIMLLSFLPERQNIRPNTPAHKESSEDEEKQPSDITIQESPSQSQHISLEVVWKTLTNIQKWPHFLATACVFATWSPLTTYTPTIIMSLGYSRIESNALAAIGNFITLPVVLFFAWLSDRTKQRGLIVMVAIACYLIAVVLLRCLQAHVGKWGRFGLWTTVNGLAVGYHPIHNSWIQMNCKSPEERSIIVMTATGGLMGGQQIFRKDESSTGYPRGLVIMIALIVSGLILTAGQIVIYFFSNRRKRRVGESWELDVL</sequence>
<evidence type="ECO:0000313" key="9">
    <source>
        <dbReference type="EMBL" id="EYE91856.1"/>
    </source>
</evidence>
<dbReference type="SUPFAM" id="SSF103473">
    <property type="entry name" value="MFS general substrate transporter"/>
    <property type="match status" value="1"/>
</dbReference>
<feature type="transmembrane region" description="Helical" evidence="7">
    <location>
        <begin position="326"/>
        <end position="347"/>
    </location>
</feature>